<evidence type="ECO:0000256" key="11">
    <source>
        <dbReference type="SAM" id="Phobius"/>
    </source>
</evidence>
<dbReference type="GO" id="GO:0015627">
    <property type="term" value="C:type II protein secretion system complex"/>
    <property type="evidence" value="ECO:0007669"/>
    <property type="project" value="InterPro"/>
</dbReference>
<keyword evidence="7 11" id="KW-1133">Transmembrane helix</keyword>
<evidence type="ECO:0000256" key="1">
    <source>
        <dbReference type="ARBA" id="ARBA00004377"/>
    </source>
</evidence>
<feature type="domain" description="General secretion pathway GspH" evidence="12">
    <location>
        <begin position="48"/>
        <end position="146"/>
    </location>
</feature>
<comment type="similarity">
    <text evidence="9">Belongs to the GSP H family.</text>
</comment>
<dbReference type="GO" id="GO:0005886">
    <property type="term" value="C:plasma membrane"/>
    <property type="evidence" value="ECO:0007669"/>
    <property type="project" value="UniProtKB-SubCell"/>
</dbReference>
<keyword evidence="4" id="KW-0488">Methylation</keyword>
<sequence length="155" mass="16233">MLVGRRSRGFTLIELVTVITIMAILAAIAAPSFSAFIANQRIRNVSFDLMAAITLARSQAVTRNGNVSLRKVGTDWDGGWKVSNDTLTFQNQEAYKNLSITDSAGLSAITYGKDGRPVTASTKFTIAPSAAVSGVSSRCISIGLSGVPSSNTGAC</sequence>
<dbReference type="EMBL" id="CP045644">
    <property type="protein sequence ID" value="QFZ87833.1"/>
    <property type="molecule type" value="Genomic_DNA"/>
</dbReference>
<protein>
    <recommendedName>
        <fullName evidence="2">Type II secretion system protein H</fullName>
    </recommendedName>
    <alternativeName>
        <fullName evidence="10">General secretion pathway protein H</fullName>
    </alternativeName>
</protein>
<evidence type="ECO:0000256" key="8">
    <source>
        <dbReference type="ARBA" id="ARBA00023136"/>
    </source>
</evidence>
<evidence type="ECO:0000256" key="7">
    <source>
        <dbReference type="ARBA" id="ARBA00022989"/>
    </source>
</evidence>
<reference evidence="13 14" key="1">
    <citation type="submission" date="2019-10" db="EMBL/GenBank/DDBJ databases">
        <title>Complete genome sequence of Variovorax paradoxus 5C-2.</title>
        <authorList>
            <person name="Gogoleva N.E."/>
            <person name="Balkin A.S."/>
        </authorList>
    </citation>
    <scope>NUCLEOTIDE SEQUENCE [LARGE SCALE GENOMIC DNA]</scope>
    <source>
        <strain evidence="13 14">5C-2</strain>
    </source>
</reference>
<dbReference type="PROSITE" id="PS00409">
    <property type="entry name" value="PROKAR_NTER_METHYL"/>
    <property type="match status" value="1"/>
</dbReference>
<dbReference type="Pfam" id="PF07963">
    <property type="entry name" value="N_methyl"/>
    <property type="match status" value="1"/>
</dbReference>
<dbReference type="AlphaFoldDB" id="A0A5Q0MEW2"/>
<keyword evidence="6 11" id="KW-0812">Transmembrane</keyword>
<dbReference type="Gene3D" id="3.55.40.10">
    <property type="entry name" value="minor pseudopilin epsh domain"/>
    <property type="match status" value="1"/>
</dbReference>
<dbReference type="SUPFAM" id="SSF54523">
    <property type="entry name" value="Pili subunits"/>
    <property type="match status" value="1"/>
</dbReference>
<keyword evidence="3" id="KW-1003">Cell membrane</keyword>
<dbReference type="GO" id="GO:0015628">
    <property type="term" value="P:protein secretion by the type II secretion system"/>
    <property type="evidence" value="ECO:0007669"/>
    <property type="project" value="InterPro"/>
</dbReference>
<evidence type="ECO:0000256" key="9">
    <source>
        <dbReference type="ARBA" id="ARBA00025772"/>
    </source>
</evidence>
<dbReference type="Proteomes" id="UP000326780">
    <property type="component" value="Chromosome"/>
</dbReference>
<dbReference type="InterPro" id="IPR045584">
    <property type="entry name" value="Pilin-like"/>
</dbReference>
<organism evidence="13 14">
    <name type="scientific">Variovorax paradoxus</name>
    <dbReference type="NCBI Taxonomy" id="34073"/>
    <lineage>
        <taxon>Bacteria</taxon>
        <taxon>Pseudomonadati</taxon>
        <taxon>Pseudomonadota</taxon>
        <taxon>Betaproteobacteria</taxon>
        <taxon>Burkholderiales</taxon>
        <taxon>Comamonadaceae</taxon>
        <taxon>Variovorax</taxon>
    </lineage>
</organism>
<proteinExistence type="inferred from homology"/>
<dbReference type="InterPro" id="IPR012902">
    <property type="entry name" value="N_methyl_site"/>
</dbReference>
<feature type="transmembrane region" description="Helical" evidence="11">
    <location>
        <begin position="12"/>
        <end position="37"/>
    </location>
</feature>
<dbReference type="NCBIfam" id="TIGR02532">
    <property type="entry name" value="IV_pilin_GFxxxE"/>
    <property type="match status" value="1"/>
</dbReference>
<name>A0A5Q0MEW2_VARPD</name>
<evidence type="ECO:0000256" key="2">
    <source>
        <dbReference type="ARBA" id="ARBA00021549"/>
    </source>
</evidence>
<gene>
    <name evidence="13" type="ORF">GFK26_32420</name>
</gene>
<accession>A0A5Q0MEW2</accession>
<evidence type="ECO:0000256" key="10">
    <source>
        <dbReference type="ARBA" id="ARBA00030775"/>
    </source>
</evidence>
<comment type="subcellular location">
    <subcellularLocation>
        <location evidence="1">Cell inner membrane</location>
        <topology evidence="1">Single-pass membrane protein</topology>
    </subcellularLocation>
</comment>
<evidence type="ECO:0000313" key="13">
    <source>
        <dbReference type="EMBL" id="QFZ87833.1"/>
    </source>
</evidence>
<evidence type="ECO:0000256" key="4">
    <source>
        <dbReference type="ARBA" id="ARBA00022481"/>
    </source>
</evidence>
<dbReference type="InterPro" id="IPR022346">
    <property type="entry name" value="T2SS_GspH"/>
</dbReference>
<evidence type="ECO:0000256" key="6">
    <source>
        <dbReference type="ARBA" id="ARBA00022692"/>
    </source>
</evidence>
<evidence type="ECO:0000256" key="3">
    <source>
        <dbReference type="ARBA" id="ARBA00022475"/>
    </source>
</evidence>
<keyword evidence="8 11" id="KW-0472">Membrane</keyword>
<evidence type="ECO:0000256" key="5">
    <source>
        <dbReference type="ARBA" id="ARBA00022519"/>
    </source>
</evidence>
<dbReference type="RefSeq" id="WP_153286180.1">
    <property type="nucleotide sequence ID" value="NZ_CP045644.1"/>
</dbReference>
<dbReference type="Pfam" id="PF12019">
    <property type="entry name" value="GspH"/>
    <property type="match status" value="1"/>
</dbReference>
<evidence type="ECO:0000259" key="12">
    <source>
        <dbReference type="Pfam" id="PF12019"/>
    </source>
</evidence>
<keyword evidence="5" id="KW-0997">Cell inner membrane</keyword>
<evidence type="ECO:0000313" key="14">
    <source>
        <dbReference type="Proteomes" id="UP000326780"/>
    </source>
</evidence>